<evidence type="ECO:0000313" key="1">
    <source>
        <dbReference type="EMBL" id="KAK8881944.1"/>
    </source>
</evidence>
<keyword evidence="2" id="KW-1185">Reference proteome</keyword>
<name>A0ABR2JSR6_9EUKA</name>
<comment type="caution">
    <text evidence="1">The sequence shown here is derived from an EMBL/GenBank/DDBJ whole genome shotgun (WGS) entry which is preliminary data.</text>
</comment>
<organism evidence="1 2">
    <name type="scientific">Tritrichomonas musculus</name>
    <dbReference type="NCBI Taxonomy" id="1915356"/>
    <lineage>
        <taxon>Eukaryota</taxon>
        <taxon>Metamonada</taxon>
        <taxon>Parabasalia</taxon>
        <taxon>Tritrichomonadida</taxon>
        <taxon>Tritrichomonadidae</taxon>
        <taxon>Tritrichomonas</taxon>
    </lineage>
</organism>
<proteinExistence type="predicted"/>
<protein>
    <submittedName>
        <fullName evidence="1">Uncharacterized protein</fullName>
    </submittedName>
</protein>
<dbReference type="EMBL" id="JAPFFF010000009">
    <property type="protein sequence ID" value="KAK8881944.1"/>
    <property type="molecule type" value="Genomic_DNA"/>
</dbReference>
<reference evidence="1 2" key="1">
    <citation type="submission" date="2024-04" db="EMBL/GenBank/DDBJ databases">
        <title>Tritrichomonas musculus Genome.</title>
        <authorList>
            <person name="Alves-Ferreira E."/>
            <person name="Grigg M."/>
            <person name="Lorenzi H."/>
            <person name="Galac M."/>
        </authorList>
    </citation>
    <scope>NUCLEOTIDE SEQUENCE [LARGE SCALE GENOMIC DNA]</scope>
    <source>
        <strain evidence="1 2">EAF2021</strain>
    </source>
</reference>
<sequence>MLIENDDQFIIETEYFYRLYTKENFQKARRKKARIKIKYMSEKVDFDWNCQQVAALFNLFPSWDLQIKSTGMGSSKLLLYDTQNPECCIKAKLFPNFKMAVKANLAWIVKYWNSQITLVVKDRDERNRVYKRGKTIEMYSYNIIFNIQDTSTFIIFNALYAIYYPPELFTNSYNYFCHYLWFEKKLPKLNENSFINDFIPTFVKRPEKEADTSFDAFKKSFDSYVKFDIAHDSPELRKFHEIFICIP</sequence>
<gene>
    <name evidence="1" type="ORF">M9Y10_044582</name>
</gene>
<accession>A0ABR2JSR6</accession>
<dbReference type="Proteomes" id="UP001470230">
    <property type="component" value="Unassembled WGS sequence"/>
</dbReference>
<evidence type="ECO:0000313" key="2">
    <source>
        <dbReference type="Proteomes" id="UP001470230"/>
    </source>
</evidence>